<organism evidence="4 5">
    <name type="scientific">Micromonospora craniellae</name>
    <dbReference type="NCBI Taxonomy" id="2294034"/>
    <lineage>
        <taxon>Bacteria</taxon>
        <taxon>Bacillati</taxon>
        <taxon>Actinomycetota</taxon>
        <taxon>Actinomycetes</taxon>
        <taxon>Micromonosporales</taxon>
        <taxon>Micromonosporaceae</taxon>
        <taxon>Micromonospora</taxon>
    </lineage>
</organism>
<dbReference type="InterPro" id="IPR045851">
    <property type="entry name" value="AMP-bd_C_sf"/>
</dbReference>
<proteinExistence type="predicted"/>
<dbReference type="GO" id="GO:0031177">
    <property type="term" value="F:phosphopantetheine binding"/>
    <property type="evidence" value="ECO:0007669"/>
    <property type="project" value="TreeGrafter"/>
</dbReference>
<feature type="domain" description="AMP-binding enzyme C-terminal" evidence="3">
    <location>
        <begin position="428"/>
        <end position="499"/>
    </location>
</feature>
<dbReference type="EMBL" id="QVFU01000020">
    <property type="protein sequence ID" value="RFS45037.1"/>
    <property type="molecule type" value="Genomic_DNA"/>
</dbReference>
<dbReference type="InterPro" id="IPR009081">
    <property type="entry name" value="PP-bd_ACP"/>
</dbReference>
<dbReference type="PANTHER" id="PTHR45527:SF1">
    <property type="entry name" value="FATTY ACID SYNTHASE"/>
    <property type="match status" value="1"/>
</dbReference>
<dbReference type="Pfam" id="PF13193">
    <property type="entry name" value="AMP-binding_C"/>
    <property type="match status" value="1"/>
</dbReference>
<evidence type="ECO:0000313" key="4">
    <source>
        <dbReference type="EMBL" id="RFS45037.1"/>
    </source>
</evidence>
<dbReference type="PROSITE" id="PS00455">
    <property type="entry name" value="AMP_BINDING"/>
    <property type="match status" value="1"/>
</dbReference>
<feature type="domain" description="AMP-dependent synthetase/ligase" evidence="1">
    <location>
        <begin position="34"/>
        <end position="376"/>
    </location>
</feature>
<name>A0A372FW75_9ACTN</name>
<dbReference type="Proteomes" id="UP000262621">
    <property type="component" value="Unassembled WGS sequence"/>
</dbReference>
<comment type="caution">
    <text evidence="4">The sequence shown here is derived from an EMBL/GenBank/DDBJ whole genome shotgun (WGS) entry which is preliminary data.</text>
</comment>
<keyword evidence="5" id="KW-1185">Reference proteome</keyword>
<dbReference type="Pfam" id="PF00550">
    <property type="entry name" value="PP-binding"/>
    <property type="match status" value="1"/>
</dbReference>
<dbReference type="InterPro" id="IPR025110">
    <property type="entry name" value="AMP-bd_C"/>
</dbReference>
<dbReference type="PRINTS" id="PR00154">
    <property type="entry name" value="AMPBINDING"/>
</dbReference>
<dbReference type="InterPro" id="IPR036736">
    <property type="entry name" value="ACP-like_sf"/>
</dbReference>
<dbReference type="Gene3D" id="3.30.300.30">
    <property type="match status" value="1"/>
</dbReference>
<evidence type="ECO:0000259" key="3">
    <source>
        <dbReference type="Pfam" id="PF13193"/>
    </source>
</evidence>
<dbReference type="AlphaFoldDB" id="A0A372FW75"/>
<dbReference type="InterPro" id="IPR000873">
    <property type="entry name" value="AMP-dep_synth/lig_dom"/>
</dbReference>
<protein>
    <submittedName>
        <fullName evidence="4">Amino acid adenylation domain-containing protein</fullName>
    </submittedName>
</protein>
<dbReference type="Gene3D" id="2.30.38.10">
    <property type="entry name" value="Luciferase, Domain 3"/>
    <property type="match status" value="1"/>
</dbReference>
<evidence type="ECO:0000259" key="1">
    <source>
        <dbReference type="Pfam" id="PF00501"/>
    </source>
</evidence>
<dbReference type="GO" id="GO:0044550">
    <property type="term" value="P:secondary metabolite biosynthetic process"/>
    <property type="evidence" value="ECO:0007669"/>
    <property type="project" value="TreeGrafter"/>
</dbReference>
<gene>
    <name evidence="4" type="ORF">D0Q02_18570</name>
</gene>
<dbReference type="FunFam" id="3.40.50.980:FF:000001">
    <property type="entry name" value="Non-ribosomal peptide synthetase"/>
    <property type="match status" value="1"/>
</dbReference>
<reference evidence="4 5" key="1">
    <citation type="submission" date="2018-08" db="EMBL/GenBank/DDBJ databases">
        <title>Verrucosispora craniellae sp. nov., isolated from a marine sponge in the South China Sea.</title>
        <authorList>
            <person name="Li L."/>
            <person name="Lin H.W."/>
        </authorList>
    </citation>
    <scope>NUCLEOTIDE SEQUENCE [LARGE SCALE GENOMIC DNA]</scope>
    <source>
        <strain evidence="4 5">LHW63014</strain>
    </source>
</reference>
<dbReference type="Gene3D" id="3.40.50.980">
    <property type="match status" value="2"/>
</dbReference>
<dbReference type="PANTHER" id="PTHR45527">
    <property type="entry name" value="NONRIBOSOMAL PEPTIDE SYNTHETASE"/>
    <property type="match status" value="1"/>
</dbReference>
<dbReference type="InterPro" id="IPR020845">
    <property type="entry name" value="AMP-binding_CS"/>
</dbReference>
<dbReference type="NCBIfam" id="TIGR01733">
    <property type="entry name" value="AA-adenyl-dom"/>
    <property type="match status" value="1"/>
</dbReference>
<feature type="domain" description="Carrier" evidence="2">
    <location>
        <begin position="522"/>
        <end position="585"/>
    </location>
</feature>
<dbReference type="GO" id="GO:0043041">
    <property type="term" value="P:amino acid activation for nonribosomal peptide biosynthetic process"/>
    <property type="evidence" value="ECO:0007669"/>
    <property type="project" value="TreeGrafter"/>
</dbReference>
<dbReference type="InterPro" id="IPR020459">
    <property type="entry name" value="AMP-binding"/>
</dbReference>
<accession>A0A372FW75</accession>
<evidence type="ECO:0000259" key="2">
    <source>
        <dbReference type="Pfam" id="PF00550"/>
    </source>
</evidence>
<dbReference type="SUPFAM" id="SSF47336">
    <property type="entry name" value="ACP-like"/>
    <property type="match status" value="1"/>
</dbReference>
<dbReference type="Pfam" id="PF00501">
    <property type="entry name" value="AMP-binding"/>
    <property type="match status" value="1"/>
</dbReference>
<dbReference type="InterPro" id="IPR010071">
    <property type="entry name" value="AA_adenyl_dom"/>
</dbReference>
<dbReference type="GO" id="GO:0005737">
    <property type="term" value="C:cytoplasm"/>
    <property type="evidence" value="ECO:0007669"/>
    <property type="project" value="TreeGrafter"/>
</dbReference>
<sequence length="592" mass="64069">MRALTTGVCAICSARPQLSRRVETSMPLHEHIEDLADRCPDRVVLSAGPETLSAAELDQFGNRIAWSLSDRGVRPGDLVAVALPRDITLVAALLGVLKSGAAYVPIDPHLPAARIRSMLDDSGARYVLVSSAWAHADPYGSRTCLDPRDPDWLRAEGRRPQVDVHGSDAAYVIYTSGTTGLPKGVIVEHRNVDNLVSGWSNAISFPRGATMSSLATVAFDIFLSETILPMVYGLRVALATDEDVSTPSAIADFLARHNVTAIQATPSRLAWLLADNRVRAELAKAELLIVGGEAFPAPLLAEARRYTKAAIYNVYGPTEATVWTSAKLLADDQPITIGQPIQGVAYHLVDESGIEPSLGELGELCISGEALARGYFGDPVKTRDRFGTGSRRYRTGDLARRLNNGEVQVSGRTDQQIKIDGYRVELMEVETVLAEAAGVAAAVVVLLDGEISRTLVAAVMPASVDPDAVWAHAARRLPRYMMPSTIVAVASLPLSHSGKADRRAVETMLREHIRTEEDPLDYVYAMVTRWLGSPVDPDCGSLLDLGVGSLNTARLIAEIACRYEVRLELSDVIAVRSLRHLADRIRRHVTTA</sequence>
<dbReference type="CDD" id="cd05930">
    <property type="entry name" value="A_NRPS"/>
    <property type="match status" value="1"/>
</dbReference>
<dbReference type="SUPFAM" id="SSF56801">
    <property type="entry name" value="Acetyl-CoA synthetase-like"/>
    <property type="match status" value="1"/>
</dbReference>
<evidence type="ECO:0000313" key="5">
    <source>
        <dbReference type="Proteomes" id="UP000262621"/>
    </source>
</evidence>